<feature type="coiled-coil region" evidence="6">
    <location>
        <begin position="129"/>
        <end position="156"/>
    </location>
</feature>
<organism evidence="9 10">
    <name type="scientific">Dufourea novaeangliae</name>
    <name type="common">Sweat bee</name>
    <dbReference type="NCBI Taxonomy" id="178035"/>
    <lineage>
        <taxon>Eukaryota</taxon>
        <taxon>Metazoa</taxon>
        <taxon>Ecdysozoa</taxon>
        <taxon>Arthropoda</taxon>
        <taxon>Hexapoda</taxon>
        <taxon>Insecta</taxon>
        <taxon>Pterygota</taxon>
        <taxon>Neoptera</taxon>
        <taxon>Endopterygota</taxon>
        <taxon>Hymenoptera</taxon>
        <taxon>Apocrita</taxon>
        <taxon>Aculeata</taxon>
        <taxon>Apoidea</taxon>
        <taxon>Anthophila</taxon>
        <taxon>Halictidae</taxon>
        <taxon>Rophitinae</taxon>
        <taxon>Dufourea</taxon>
    </lineage>
</organism>
<evidence type="ECO:0000313" key="10">
    <source>
        <dbReference type="Proteomes" id="UP000076502"/>
    </source>
</evidence>
<accession>A0A154P8H1</accession>
<evidence type="ECO:0000313" key="9">
    <source>
        <dbReference type="EMBL" id="KZC08157.1"/>
    </source>
</evidence>
<sequence length="166" mass="18513">MGKESNKPSKYTAVCSLHFTADDYLKRPGTYVQRLKPNAVPSIIVQGAARIMPIVKEEINVTNIDGPSTSSNNIMDPLGAIVPFVADNTDVLTDCIVLPIESAENKRQLEVNSDDEPLKKKNTSDTPRKVKLKRIVKTLRQKILRKEKKIKSMKQLLGTLTTIVKQ</sequence>
<evidence type="ECO:0000256" key="5">
    <source>
        <dbReference type="PROSITE-ProRule" id="PRU00309"/>
    </source>
</evidence>
<dbReference type="Proteomes" id="UP000076502">
    <property type="component" value="Unassembled WGS sequence"/>
</dbReference>
<dbReference type="InterPro" id="IPR052224">
    <property type="entry name" value="THAP_domain_protein"/>
</dbReference>
<feature type="domain" description="THAP-type" evidence="8">
    <location>
        <begin position="1"/>
        <end position="44"/>
    </location>
</feature>
<gene>
    <name evidence="9" type="ORF">WN55_10028</name>
</gene>
<dbReference type="GO" id="GO:0008270">
    <property type="term" value="F:zinc ion binding"/>
    <property type="evidence" value="ECO:0007669"/>
    <property type="project" value="UniProtKB-KW"/>
</dbReference>
<reference evidence="9 10" key="1">
    <citation type="submission" date="2015-07" db="EMBL/GenBank/DDBJ databases">
        <title>The genome of Dufourea novaeangliae.</title>
        <authorList>
            <person name="Pan H."/>
            <person name="Kapheim K."/>
        </authorList>
    </citation>
    <scope>NUCLEOTIDE SEQUENCE [LARGE SCALE GENOMIC DNA]</scope>
    <source>
        <strain evidence="9">0120121106</strain>
        <tissue evidence="9">Whole body</tissue>
    </source>
</reference>
<dbReference type="AlphaFoldDB" id="A0A154P8H1"/>
<keyword evidence="4 5" id="KW-0238">DNA-binding</keyword>
<dbReference type="STRING" id="178035.A0A154P8H1"/>
<dbReference type="OrthoDB" id="7589766at2759"/>
<evidence type="ECO:0000259" key="8">
    <source>
        <dbReference type="PROSITE" id="PS50950"/>
    </source>
</evidence>
<dbReference type="PANTHER" id="PTHR46927:SF3">
    <property type="entry name" value="THAP-TYPE DOMAIN-CONTAINING PROTEIN"/>
    <property type="match status" value="1"/>
</dbReference>
<dbReference type="InterPro" id="IPR006612">
    <property type="entry name" value="THAP_Znf"/>
</dbReference>
<evidence type="ECO:0000256" key="6">
    <source>
        <dbReference type="SAM" id="Coils"/>
    </source>
</evidence>
<keyword evidence="10" id="KW-1185">Reference proteome</keyword>
<dbReference type="PROSITE" id="PS50950">
    <property type="entry name" value="ZF_THAP"/>
    <property type="match status" value="1"/>
</dbReference>
<evidence type="ECO:0000256" key="1">
    <source>
        <dbReference type="ARBA" id="ARBA00022723"/>
    </source>
</evidence>
<dbReference type="PANTHER" id="PTHR46927">
    <property type="entry name" value="AGAP005574-PA"/>
    <property type="match status" value="1"/>
</dbReference>
<evidence type="ECO:0000256" key="4">
    <source>
        <dbReference type="ARBA" id="ARBA00023125"/>
    </source>
</evidence>
<dbReference type="Pfam" id="PF05485">
    <property type="entry name" value="THAP"/>
    <property type="match status" value="1"/>
</dbReference>
<evidence type="ECO:0000256" key="3">
    <source>
        <dbReference type="ARBA" id="ARBA00022833"/>
    </source>
</evidence>
<name>A0A154P8H1_DUFNO</name>
<feature type="compositionally biased region" description="Basic and acidic residues" evidence="7">
    <location>
        <begin position="116"/>
        <end position="127"/>
    </location>
</feature>
<protein>
    <recommendedName>
        <fullName evidence="8">THAP-type domain-containing protein</fullName>
    </recommendedName>
</protein>
<feature type="region of interest" description="Disordered" evidence="7">
    <location>
        <begin position="108"/>
        <end position="127"/>
    </location>
</feature>
<keyword evidence="3" id="KW-0862">Zinc</keyword>
<evidence type="ECO:0000256" key="2">
    <source>
        <dbReference type="ARBA" id="ARBA00022771"/>
    </source>
</evidence>
<keyword evidence="6" id="KW-0175">Coiled coil</keyword>
<proteinExistence type="predicted"/>
<dbReference type="SUPFAM" id="SSF57716">
    <property type="entry name" value="Glucocorticoid receptor-like (DNA-binding domain)"/>
    <property type="match status" value="1"/>
</dbReference>
<evidence type="ECO:0000256" key="7">
    <source>
        <dbReference type="SAM" id="MobiDB-lite"/>
    </source>
</evidence>
<dbReference type="EMBL" id="KQ434844">
    <property type="protein sequence ID" value="KZC08157.1"/>
    <property type="molecule type" value="Genomic_DNA"/>
</dbReference>
<dbReference type="GO" id="GO:0003677">
    <property type="term" value="F:DNA binding"/>
    <property type="evidence" value="ECO:0007669"/>
    <property type="project" value="UniProtKB-UniRule"/>
</dbReference>
<keyword evidence="2 5" id="KW-0863">Zinc-finger</keyword>
<keyword evidence="1" id="KW-0479">Metal-binding</keyword>